<keyword evidence="2" id="KW-1185">Reference proteome</keyword>
<sequence length="101" mass="11514">MENINSDDHNLSEDSDDEWFYDSFKRYDELLMYDVQGNITCGAFLNGNKLLLTASGDNRRHEVWELSIPKKLVAGKDAGLTKDRDFKIITAGYSGHKVKQV</sequence>
<dbReference type="AlphaFoldDB" id="A0AAN8WNW6"/>
<name>A0AAN8WNW6_HALRR</name>
<proteinExistence type="predicted"/>
<dbReference type="GO" id="GO:0031122">
    <property type="term" value="P:cytoplasmic microtubule organization"/>
    <property type="evidence" value="ECO:0007669"/>
    <property type="project" value="TreeGrafter"/>
</dbReference>
<evidence type="ECO:0000313" key="1">
    <source>
        <dbReference type="EMBL" id="KAK7067421.1"/>
    </source>
</evidence>
<accession>A0AAN8WNW6</accession>
<dbReference type="PANTHER" id="PTHR46947">
    <property type="entry name" value="WD REPEAT-CONTAINING PROTEIN 73"/>
    <property type="match status" value="1"/>
</dbReference>
<dbReference type="EMBL" id="JAXCGZ010018374">
    <property type="protein sequence ID" value="KAK7067421.1"/>
    <property type="molecule type" value="Genomic_DNA"/>
</dbReference>
<dbReference type="GO" id="GO:0005829">
    <property type="term" value="C:cytosol"/>
    <property type="evidence" value="ECO:0007669"/>
    <property type="project" value="TreeGrafter"/>
</dbReference>
<reference evidence="1 2" key="1">
    <citation type="submission" date="2023-11" db="EMBL/GenBank/DDBJ databases">
        <title>Halocaridina rubra genome assembly.</title>
        <authorList>
            <person name="Smith C."/>
        </authorList>
    </citation>
    <scope>NUCLEOTIDE SEQUENCE [LARGE SCALE GENOMIC DNA]</scope>
    <source>
        <strain evidence="1">EP-1</strain>
        <tissue evidence="1">Whole</tissue>
    </source>
</reference>
<dbReference type="InterPro" id="IPR042795">
    <property type="entry name" value="Wdr73"/>
</dbReference>
<dbReference type="Proteomes" id="UP001381693">
    <property type="component" value="Unassembled WGS sequence"/>
</dbReference>
<protein>
    <submittedName>
        <fullName evidence="1">Uncharacterized protein</fullName>
    </submittedName>
</protein>
<dbReference type="PANTHER" id="PTHR46947:SF1">
    <property type="entry name" value="WD REPEAT-CONTAINING PROTEIN 73"/>
    <property type="match status" value="1"/>
</dbReference>
<dbReference type="GO" id="GO:0000922">
    <property type="term" value="C:spindle pole"/>
    <property type="evidence" value="ECO:0007669"/>
    <property type="project" value="TreeGrafter"/>
</dbReference>
<organism evidence="1 2">
    <name type="scientific">Halocaridina rubra</name>
    <name type="common">Hawaiian red shrimp</name>
    <dbReference type="NCBI Taxonomy" id="373956"/>
    <lineage>
        <taxon>Eukaryota</taxon>
        <taxon>Metazoa</taxon>
        <taxon>Ecdysozoa</taxon>
        <taxon>Arthropoda</taxon>
        <taxon>Crustacea</taxon>
        <taxon>Multicrustacea</taxon>
        <taxon>Malacostraca</taxon>
        <taxon>Eumalacostraca</taxon>
        <taxon>Eucarida</taxon>
        <taxon>Decapoda</taxon>
        <taxon>Pleocyemata</taxon>
        <taxon>Caridea</taxon>
        <taxon>Atyoidea</taxon>
        <taxon>Atyidae</taxon>
        <taxon>Halocaridina</taxon>
    </lineage>
</organism>
<gene>
    <name evidence="1" type="ORF">SK128_012705</name>
</gene>
<evidence type="ECO:0000313" key="2">
    <source>
        <dbReference type="Proteomes" id="UP001381693"/>
    </source>
</evidence>
<comment type="caution">
    <text evidence="1">The sequence shown here is derived from an EMBL/GenBank/DDBJ whole genome shotgun (WGS) entry which is preliminary data.</text>
</comment>